<evidence type="ECO:0000313" key="2">
    <source>
        <dbReference type="EMBL" id="CAF1591117.1"/>
    </source>
</evidence>
<dbReference type="Proteomes" id="UP000681722">
    <property type="component" value="Unassembled WGS sequence"/>
</dbReference>
<dbReference type="AlphaFoldDB" id="A0A815ZYG0"/>
<name>A0A815ZYG0_9BILA</name>
<evidence type="ECO:0000313" key="4">
    <source>
        <dbReference type="Proteomes" id="UP000663829"/>
    </source>
</evidence>
<dbReference type="EMBL" id="CAJNOQ010033678">
    <property type="protein sequence ID" value="CAF1591117.1"/>
    <property type="molecule type" value="Genomic_DNA"/>
</dbReference>
<feature type="region of interest" description="Disordered" evidence="1">
    <location>
        <begin position="1"/>
        <end position="53"/>
    </location>
</feature>
<keyword evidence="4" id="KW-1185">Reference proteome</keyword>
<organism evidence="2 4">
    <name type="scientific">Didymodactylos carnosus</name>
    <dbReference type="NCBI Taxonomy" id="1234261"/>
    <lineage>
        <taxon>Eukaryota</taxon>
        <taxon>Metazoa</taxon>
        <taxon>Spiralia</taxon>
        <taxon>Gnathifera</taxon>
        <taxon>Rotifera</taxon>
        <taxon>Eurotatoria</taxon>
        <taxon>Bdelloidea</taxon>
        <taxon>Philodinida</taxon>
        <taxon>Philodinidae</taxon>
        <taxon>Didymodactylos</taxon>
    </lineage>
</organism>
<accession>A0A815ZYG0</accession>
<proteinExistence type="predicted"/>
<evidence type="ECO:0000256" key="1">
    <source>
        <dbReference type="SAM" id="MobiDB-lite"/>
    </source>
</evidence>
<feature type="compositionally biased region" description="Basic residues" evidence="1">
    <location>
        <begin position="22"/>
        <end position="42"/>
    </location>
</feature>
<dbReference type="Proteomes" id="UP000663829">
    <property type="component" value="Unassembled WGS sequence"/>
</dbReference>
<sequence>QDMKNFVKGQNVGSVNNSFGQHHGHRSQFQQQHHHQHRHRHFKNVETRSSIEL</sequence>
<feature type="non-terminal residue" evidence="2">
    <location>
        <position position="1"/>
    </location>
</feature>
<feature type="compositionally biased region" description="Basic and acidic residues" evidence="1">
    <location>
        <begin position="43"/>
        <end position="53"/>
    </location>
</feature>
<gene>
    <name evidence="2" type="ORF">GPM918_LOCUS41766</name>
    <name evidence="3" type="ORF">SRO942_LOCUS42875</name>
</gene>
<evidence type="ECO:0000313" key="3">
    <source>
        <dbReference type="EMBL" id="CAF4463301.1"/>
    </source>
</evidence>
<comment type="caution">
    <text evidence="2">The sequence shown here is derived from an EMBL/GenBank/DDBJ whole genome shotgun (WGS) entry which is preliminary data.</text>
</comment>
<protein>
    <submittedName>
        <fullName evidence="2">Uncharacterized protein</fullName>
    </submittedName>
</protein>
<dbReference type="EMBL" id="CAJOBC010099839">
    <property type="protein sequence ID" value="CAF4463301.1"/>
    <property type="molecule type" value="Genomic_DNA"/>
</dbReference>
<reference evidence="2" key="1">
    <citation type="submission" date="2021-02" db="EMBL/GenBank/DDBJ databases">
        <authorList>
            <person name="Nowell W R."/>
        </authorList>
    </citation>
    <scope>NUCLEOTIDE SEQUENCE</scope>
</reference>